<keyword evidence="1" id="KW-1003">Cell membrane</keyword>
<keyword evidence="1" id="KW-0442">Lipid degradation</keyword>
<keyword evidence="1" id="KW-0443">Lipid metabolism</keyword>
<reference evidence="4 5" key="1">
    <citation type="submission" date="2014-09" db="EMBL/GenBank/DDBJ databases">
        <authorList>
            <person name="McGinnis J.M."/>
            <person name="Wolfgang W.J."/>
        </authorList>
    </citation>
    <scope>NUCLEOTIDE SEQUENCE [LARGE SCALE GENOMIC DNA]</scope>
    <source>
        <strain evidence="4 5">5503</strain>
    </source>
</reference>
<comment type="function">
    <text evidence="1">Lipid phosphatase which dephosphorylates phosphatidylglycerophosphate (PGP) to phosphatidylglycerol (PG).</text>
</comment>
<feature type="transmembrane region" description="Helical" evidence="2">
    <location>
        <begin position="140"/>
        <end position="161"/>
    </location>
</feature>
<dbReference type="PANTHER" id="PTHR36305">
    <property type="entry name" value="PHOSPHATIDYLGLYCEROPHOSPHATASE A"/>
    <property type="match status" value="1"/>
</dbReference>
<evidence type="ECO:0000313" key="4">
    <source>
        <dbReference type="EMBL" id="KGJ22421.1"/>
    </source>
</evidence>
<dbReference type="CDD" id="cd06971">
    <property type="entry name" value="PgpA"/>
    <property type="match status" value="1"/>
</dbReference>
<proteinExistence type="predicted"/>
<feature type="domain" description="YutG/PgpA" evidence="3">
    <location>
        <begin position="5"/>
        <end position="153"/>
    </location>
</feature>
<evidence type="ECO:0000259" key="3">
    <source>
        <dbReference type="Pfam" id="PF04608"/>
    </source>
</evidence>
<dbReference type="AlphaFoldDB" id="A0A099GI88"/>
<keyword evidence="1" id="KW-0997">Cell inner membrane</keyword>
<evidence type="ECO:0000256" key="1">
    <source>
        <dbReference type="PIRNR" id="PIRNR006162"/>
    </source>
</evidence>
<keyword evidence="1" id="KW-1208">Phospholipid metabolism</keyword>
<dbReference type="GO" id="GO:0046872">
    <property type="term" value="F:metal ion binding"/>
    <property type="evidence" value="ECO:0007669"/>
    <property type="project" value="UniProtKB-KW"/>
</dbReference>
<dbReference type="InterPro" id="IPR026037">
    <property type="entry name" value="PgpA"/>
</dbReference>
<dbReference type="Proteomes" id="UP000029858">
    <property type="component" value="Unassembled WGS sequence"/>
</dbReference>
<keyword evidence="1 2" id="KW-0472">Membrane</keyword>
<reference evidence="4 5" key="2">
    <citation type="submission" date="2014-10" db="EMBL/GenBank/DDBJ databases">
        <title>Paracoccus sanguinis sp. nov., isolated from clinical specimens of New York State patients.</title>
        <authorList>
            <person name="Mingle L.A."/>
            <person name="Cole J.A."/>
            <person name="Lapierre P."/>
            <person name="Musser K.A."/>
        </authorList>
    </citation>
    <scope>NUCLEOTIDE SEQUENCE [LARGE SCALE GENOMIC DNA]</scope>
    <source>
        <strain evidence="4 5">5503</strain>
    </source>
</reference>
<dbReference type="PIRSF" id="PIRSF006162">
    <property type="entry name" value="PgpA"/>
    <property type="match status" value="1"/>
</dbReference>
<comment type="pathway">
    <text evidence="1">Phospholipid metabolism; phosphatidylglycerol biosynthesis; phosphatidylglycerol from CDP-diacylglycerol: step 2/2.</text>
</comment>
<feature type="transmembrane region" description="Helical" evidence="2">
    <location>
        <begin position="38"/>
        <end position="57"/>
    </location>
</feature>
<comment type="caution">
    <text evidence="4">The sequence shown here is derived from an EMBL/GenBank/DDBJ whole genome shotgun (WGS) entry which is preliminary data.</text>
</comment>
<dbReference type="EMBL" id="JRKQ01000033">
    <property type="protein sequence ID" value="KGJ22421.1"/>
    <property type="molecule type" value="Genomic_DNA"/>
</dbReference>
<comment type="subcellular location">
    <subcellularLocation>
        <location evidence="1">Cell inner membrane</location>
        <topology evidence="1">Multi-pass membrane protein</topology>
    </subcellularLocation>
</comment>
<keyword evidence="1" id="KW-0595">Phospholipid degradation</keyword>
<evidence type="ECO:0000313" key="5">
    <source>
        <dbReference type="Proteomes" id="UP000029858"/>
    </source>
</evidence>
<keyword evidence="1" id="KW-0460">Magnesium</keyword>
<dbReference type="GO" id="GO:0006655">
    <property type="term" value="P:phosphatidylglycerol biosynthetic process"/>
    <property type="evidence" value="ECO:0007669"/>
    <property type="project" value="UniProtKB-UniPathway"/>
</dbReference>
<keyword evidence="1" id="KW-0479">Metal-binding</keyword>
<protein>
    <recommendedName>
        <fullName evidence="1">Phosphatidylglycerophosphatase A</fullName>
        <ecNumber evidence="1">3.1.3.27</ecNumber>
    </recommendedName>
    <alternativeName>
        <fullName evidence="1">Phosphatidylglycerolphosphate phosphatase A</fullName>
    </alternativeName>
</protein>
<evidence type="ECO:0000256" key="2">
    <source>
        <dbReference type="SAM" id="Phobius"/>
    </source>
</evidence>
<dbReference type="GO" id="GO:0005886">
    <property type="term" value="C:plasma membrane"/>
    <property type="evidence" value="ECO:0007669"/>
    <property type="project" value="UniProtKB-SubCell"/>
</dbReference>
<dbReference type="Pfam" id="PF04608">
    <property type="entry name" value="PgpA"/>
    <property type="match status" value="1"/>
</dbReference>
<accession>A0A099GI88</accession>
<gene>
    <name evidence="4" type="ORF">IX56_08080</name>
</gene>
<dbReference type="GO" id="GO:0009395">
    <property type="term" value="P:phospholipid catabolic process"/>
    <property type="evidence" value="ECO:0007669"/>
    <property type="project" value="UniProtKB-KW"/>
</dbReference>
<dbReference type="PANTHER" id="PTHR36305:SF1">
    <property type="entry name" value="PHOSPHATIDYLGLYCEROPHOSPHATASE A"/>
    <property type="match status" value="1"/>
</dbReference>
<dbReference type="RefSeq" id="WP_036709028.1">
    <property type="nucleotide sequence ID" value="NZ_JRKQ01000033.1"/>
</dbReference>
<keyword evidence="2" id="KW-1133">Transmembrane helix</keyword>
<feature type="transmembrane region" description="Helical" evidence="2">
    <location>
        <begin position="100"/>
        <end position="119"/>
    </location>
</feature>
<keyword evidence="1 2" id="KW-0812">Transmembrane</keyword>
<name>A0A099GI88_9RHOB</name>
<dbReference type="InterPro" id="IPR036681">
    <property type="entry name" value="PgpA-like_sf"/>
</dbReference>
<dbReference type="InterPro" id="IPR007686">
    <property type="entry name" value="YutG/PgpA"/>
</dbReference>
<comment type="catalytic activity">
    <reaction evidence="1">
        <text>a 1,2-diacyl-sn-glycero-3-phospho-(1'-sn-glycero-3'-phosphate) + H2O = a 1,2-diacyl-sn-glycero-3-phospho-(1'-sn-glycerol) + phosphate</text>
        <dbReference type="Rhea" id="RHEA:33751"/>
        <dbReference type="ChEBI" id="CHEBI:15377"/>
        <dbReference type="ChEBI" id="CHEBI:43474"/>
        <dbReference type="ChEBI" id="CHEBI:60110"/>
        <dbReference type="ChEBI" id="CHEBI:64716"/>
        <dbReference type="EC" id="3.1.3.27"/>
    </reaction>
</comment>
<sequence length="162" mass="17191">MDRAIATLFGIGHLRPAPGTWASAVTIGLGYVLHRLGHFPLVAAATLAAIALGFWSVRRFTAGMADKDRSEIVIDEVAGQLIAFCAASAGFWFAGLPASVIPWPGLVAPFLFFRLFDIWKPWLVGRADARADADGVMLDDLWAGLFAALATIVAAGISHGLM</sequence>
<dbReference type="GO" id="GO:0008962">
    <property type="term" value="F:phosphatidylglycerophosphatase activity"/>
    <property type="evidence" value="ECO:0007669"/>
    <property type="project" value="UniProtKB-EC"/>
</dbReference>
<dbReference type="UniPathway" id="UPA00084">
    <property type="reaction ID" value="UER00504"/>
</dbReference>
<organism evidence="4 5">
    <name type="scientific">Paracoccus sanguinis</name>
    <dbReference type="NCBI Taxonomy" id="1545044"/>
    <lineage>
        <taxon>Bacteria</taxon>
        <taxon>Pseudomonadati</taxon>
        <taxon>Pseudomonadota</taxon>
        <taxon>Alphaproteobacteria</taxon>
        <taxon>Rhodobacterales</taxon>
        <taxon>Paracoccaceae</taxon>
        <taxon>Paracoccus</taxon>
    </lineage>
</organism>
<keyword evidence="1" id="KW-0378">Hydrolase</keyword>
<dbReference type="SUPFAM" id="SSF101307">
    <property type="entry name" value="YutG-like"/>
    <property type="match status" value="1"/>
</dbReference>
<dbReference type="EC" id="3.1.3.27" evidence="1"/>
<comment type="cofactor">
    <cofactor evidence="1">
        <name>Mg(2+)</name>
        <dbReference type="ChEBI" id="CHEBI:18420"/>
    </cofactor>
</comment>